<dbReference type="Proteomes" id="UP001158066">
    <property type="component" value="Unassembled WGS sequence"/>
</dbReference>
<keyword evidence="2" id="KW-0238">DNA-binding</keyword>
<proteinExistence type="predicted"/>
<organism evidence="5 6">
    <name type="scientific">Anoxynatronum buryatiense</name>
    <dbReference type="NCBI Taxonomy" id="489973"/>
    <lineage>
        <taxon>Bacteria</taxon>
        <taxon>Bacillati</taxon>
        <taxon>Bacillota</taxon>
        <taxon>Clostridia</taxon>
        <taxon>Eubacteriales</taxon>
        <taxon>Clostridiaceae</taxon>
        <taxon>Anoxynatronum</taxon>
    </lineage>
</organism>
<dbReference type="InterPro" id="IPR009057">
    <property type="entry name" value="Homeodomain-like_sf"/>
</dbReference>
<dbReference type="InterPro" id="IPR018060">
    <property type="entry name" value="HTH_AraC"/>
</dbReference>
<dbReference type="InterPro" id="IPR020449">
    <property type="entry name" value="Tscrpt_reg_AraC-type_HTH"/>
</dbReference>
<gene>
    <name evidence="5" type="ORF">SAMN06296020_10874</name>
</gene>
<dbReference type="GO" id="GO:0003700">
    <property type="term" value="F:DNA-binding transcription factor activity"/>
    <property type="evidence" value="ECO:0007669"/>
    <property type="project" value="InterPro"/>
</dbReference>
<keyword evidence="1" id="KW-0805">Transcription regulation</keyword>
<dbReference type="SMART" id="SM00342">
    <property type="entry name" value="HTH_ARAC"/>
    <property type="match status" value="1"/>
</dbReference>
<dbReference type="PROSITE" id="PS01124">
    <property type="entry name" value="HTH_ARAC_FAMILY_2"/>
    <property type="match status" value="1"/>
</dbReference>
<accession>A0AA46AJG1</accession>
<keyword evidence="3" id="KW-0804">Transcription</keyword>
<evidence type="ECO:0000313" key="5">
    <source>
        <dbReference type="EMBL" id="SMP60221.1"/>
    </source>
</evidence>
<dbReference type="AlphaFoldDB" id="A0AA46AJG1"/>
<dbReference type="PROSITE" id="PS00041">
    <property type="entry name" value="HTH_ARAC_FAMILY_1"/>
    <property type="match status" value="1"/>
</dbReference>
<evidence type="ECO:0000256" key="2">
    <source>
        <dbReference type="ARBA" id="ARBA00023125"/>
    </source>
</evidence>
<dbReference type="Pfam" id="PF12833">
    <property type="entry name" value="HTH_18"/>
    <property type="match status" value="1"/>
</dbReference>
<dbReference type="Gene3D" id="1.10.10.60">
    <property type="entry name" value="Homeodomain-like"/>
    <property type="match status" value="2"/>
</dbReference>
<reference evidence="5" key="1">
    <citation type="submission" date="2017-05" db="EMBL/GenBank/DDBJ databases">
        <authorList>
            <person name="Varghese N."/>
            <person name="Submissions S."/>
        </authorList>
    </citation>
    <scope>NUCLEOTIDE SEQUENCE</scope>
    <source>
        <strain evidence="5">Su22</strain>
    </source>
</reference>
<comment type="caution">
    <text evidence="5">The sequence shown here is derived from an EMBL/GenBank/DDBJ whole genome shotgun (WGS) entry which is preliminary data.</text>
</comment>
<dbReference type="SUPFAM" id="SSF46689">
    <property type="entry name" value="Homeodomain-like"/>
    <property type="match status" value="2"/>
</dbReference>
<dbReference type="GO" id="GO:0043565">
    <property type="term" value="F:sequence-specific DNA binding"/>
    <property type="evidence" value="ECO:0007669"/>
    <property type="project" value="InterPro"/>
</dbReference>
<dbReference type="EMBL" id="FXUF01000008">
    <property type="protein sequence ID" value="SMP60221.1"/>
    <property type="molecule type" value="Genomic_DNA"/>
</dbReference>
<name>A0AA46AJG1_9CLOT</name>
<dbReference type="InterPro" id="IPR018062">
    <property type="entry name" value="HTH_AraC-typ_CS"/>
</dbReference>
<evidence type="ECO:0000313" key="6">
    <source>
        <dbReference type="Proteomes" id="UP001158066"/>
    </source>
</evidence>
<evidence type="ECO:0000259" key="4">
    <source>
        <dbReference type="PROSITE" id="PS01124"/>
    </source>
</evidence>
<sequence>MDYYDLVEDSLSYIEENLDKPLDLESVSNKLNVSRFYFHRIFSAVMGTSLNHYILSRRLNASLQMILKENDSLTDIAYALGFGTQASFTRAFKRYYGYPPSHARLKSISFQPMDIPQIIRRPFKNLNGTLITEFNIAAFEGISLLGLAFEIDLSSDDYKTKIRSYVKELIHATSMPITTKSYLVYSNCQPNSSKFRVLFGIPIDLFNPDQIQQLKRRFSNIHPAKLPRMYCARFVYAGDLLEIGDVFKTDFAKTARISRLEIPETDIELIQEFETIAHIMNHYHILVPIKEDTL</sequence>
<keyword evidence="6" id="KW-1185">Reference proteome</keyword>
<dbReference type="PRINTS" id="PR00032">
    <property type="entry name" value="HTHARAC"/>
</dbReference>
<evidence type="ECO:0000256" key="1">
    <source>
        <dbReference type="ARBA" id="ARBA00023015"/>
    </source>
</evidence>
<dbReference type="InterPro" id="IPR050959">
    <property type="entry name" value="MarA-like"/>
</dbReference>
<protein>
    <submittedName>
        <fullName evidence="5">AraC family transcriptional regulator</fullName>
    </submittedName>
</protein>
<feature type="domain" description="HTH araC/xylS-type" evidence="4">
    <location>
        <begin position="8"/>
        <end position="106"/>
    </location>
</feature>
<evidence type="ECO:0000256" key="3">
    <source>
        <dbReference type="ARBA" id="ARBA00023163"/>
    </source>
</evidence>
<dbReference type="PANTHER" id="PTHR47504">
    <property type="entry name" value="RIGHT ORIGIN-BINDING PROTEIN"/>
    <property type="match status" value="1"/>
</dbReference>
<dbReference type="PANTHER" id="PTHR47504:SF5">
    <property type="entry name" value="RIGHT ORIGIN-BINDING PROTEIN"/>
    <property type="match status" value="1"/>
</dbReference>